<dbReference type="Proteomes" id="UP001385892">
    <property type="component" value="Unassembled WGS sequence"/>
</dbReference>
<proteinExistence type="predicted"/>
<dbReference type="Pfam" id="PF04965">
    <property type="entry name" value="GPW_gp25"/>
    <property type="match status" value="1"/>
</dbReference>
<protein>
    <submittedName>
        <fullName evidence="2">GPW/gp25 family protein</fullName>
    </submittedName>
</protein>
<gene>
    <name evidence="2" type="ORF">WKW82_30330</name>
</gene>
<dbReference type="Gene3D" id="3.10.450.40">
    <property type="match status" value="1"/>
</dbReference>
<organism evidence="2 3">
    <name type="scientific">Variovorax rhizosphaerae</name>
    <dbReference type="NCBI Taxonomy" id="1836200"/>
    <lineage>
        <taxon>Bacteria</taxon>
        <taxon>Pseudomonadati</taxon>
        <taxon>Pseudomonadota</taxon>
        <taxon>Betaproteobacteria</taxon>
        <taxon>Burkholderiales</taxon>
        <taxon>Comamonadaceae</taxon>
        <taxon>Variovorax</taxon>
    </lineage>
</organism>
<sequence>MAEFNLTRPAIGWPLFALPDAHGRLDWPVLERSVRDTLQALLATRPGEQLMRPDFGAGLDRLLHEPNTLATRRRIQVLVTDAVTRWEPRIVLDRVDVLEVAGEPTQIRVEIAYRLQRTGEAATLALTMTQETR</sequence>
<evidence type="ECO:0000259" key="1">
    <source>
        <dbReference type="Pfam" id="PF04965"/>
    </source>
</evidence>
<accession>A0ABU8WW40</accession>
<reference evidence="2 3" key="1">
    <citation type="submission" date="2024-03" db="EMBL/GenBank/DDBJ databases">
        <title>Novel species of the genus Variovorax.</title>
        <authorList>
            <person name="Liu Q."/>
            <person name="Xin Y.-H."/>
        </authorList>
    </citation>
    <scope>NUCLEOTIDE SEQUENCE [LARGE SCALE GENOMIC DNA]</scope>
    <source>
        <strain evidence="2 3">KACC 18900</strain>
    </source>
</reference>
<dbReference type="EMBL" id="JBBKZT010000018">
    <property type="protein sequence ID" value="MEJ8850973.1"/>
    <property type="molecule type" value="Genomic_DNA"/>
</dbReference>
<keyword evidence="3" id="KW-1185">Reference proteome</keyword>
<evidence type="ECO:0000313" key="3">
    <source>
        <dbReference type="Proteomes" id="UP001385892"/>
    </source>
</evidence>
<name>A0ABU8WW40_9BURK</name>
<evidence type="ECO:0000313" key="2">
    <source>
        <dbReference type="EMBL" id="MEJ8850973.1"/>
    </source>
</evidence>
<dbReference type="RefSeq" id="WP_340346465.1">
    <property type="nucleotide sequence ID" value="NZ_JBBKZT010000018.1"/>
</dbReference>
<dbReference type="InterPro" id="IPR007048">
    <property type="entry name" value="IraD/Gp25-like"/>
</dbReference>
<dbReference type="SUPFAM" id="SSF160719">
    <property type="entry name" value="gpW/gp25-like"/>
    <property type="match status" value="1"/>
</dbReference>
<feature type="domain" description="IraD/Gp25-like" evidence="1">
    <location>
        <begin position="30"/>
        <end position="118"/>
    </location>
</feature>
<comment type="caution">
    <text evidence="2">The sequence shown here is derived from an EMBL/GenBank/DDBJ whole genome shotgun (WGS) entry which is preliminary data.</text>
</comment>